<reference evidence="3 4" key="1">
    <citation type="submission" date="2024-07" db="EMBL/GenBank/DDBJ databases">
        <title>Section-level genome sequencing and comparative genomics of Aspergillus sections Usti and Cavernicolus.</title>
        <authorList>
            <consortium name="Lawrence Berkeley National Laboratory"/>
            <person name="Nybo J.L."/>
            <person name="Vesth T.C."/>
            <person name="Theobald S."/>
            <person name="Frisvad J.C."/>
            <person name="Larsen T.O."/>
            <person name="Kjaerboelling I."/>
            <person name="Rothschild-Mancinelli K."/>
            <person name="Lyhne E.K."/>
            <person name="Kogle M.E."/>
            <person name="Barry K."/>
            <person name="Clum A."/>
            <person name="Na H."/>
            <person name="Ledsgaard L."/>
            <person name="Lin J."/>
            <person name="Lipzen A."/>
            <person name="Kuo A."/>
            <person name="Riley R."/>
            <person name="Mondo S."/>
            <person name="Labutti K."/>
            <person name="Haridas S."/>
            <person name="Pangalinan J."/>
            <person name="Salamov A.A."/>
            <person name="Simmons B.A."/>
            <person name="Magnuson J.K."/>
            <person name="Chen J."/>
            <person name="Drula E."/>
            <person name="Henrissat B."/>
            <person name="Wiebenga A."/>
            <person name="Lubbers R.J."/>
            <person name="Gomes A.C."/>
            <person name="Makela M.R."/>
            <person name="Stajich J."/>
            <person name="Grigoriev I.V."/>
            <person name="Mortensen U.H."/>
            <person name="De Vries R.P."/>
            <person name="Baker S.E."/>
            <person name="Andersen M.R."/>
        </authorList>
    </citation>
    <scope>NUCLEOTIDE SEQUENCE [LARGE SCALE GENOMIC DNA]</scope>
    <source>
        <strain evidence="3 4">CBS 123904</strain>
    </source>
</reference>
<dbReference type="Gene3D" id="3.40.50.720">
    <property type="entry name" value="NAD(P)-binding Rossmann-like Domain"/>
    <property type="match status" value="1"/>
</dbReference>
<dbReference type="PANTHER" id="PTHR43008">
    <property type="entry name" value="BENZIL REDUCTASE"/>
    <property type="match status" value="1"/>
</dbReference>
<evidence type="ECO:0008006" key="5">
    <source>
        <dbReference type="Google" id="ProtNLM"/>
    </source>
</evidence>
<dbReference type="PANTHER" id="PTHR43008:SF4">
    <property type="entry name" value="CHAIN DEHYDROGENASE, PUTATIVE (AFU_ORTHOLOGUE AFUA_4G08710)-RELATED"/>
    <property type="match status" value="1"/>
</dbReference>
<evidence type="ECO:0000313" key="3">
    <source>
        <dbReference type="EMBL" id="KAL2844830.1"/>
    </source>
</evidence>
<keyword evidence="4" id="KW-1185">Reference proteome</keyword>
<proteinExistence type="inferred from homology"/>
<dbReference type="EMBL" id="JBFXLU010000077">
    <property type="protein sequence ID" value="KAL2844830.1"/>
    <property type="molecule type" value="Genomic_DNA"/>
</dbReference>
<evidence type="ECO:0000256" key="1">
    <source>
        <dbReference type="ARBA" id="ARBA00006484"/>
    </source>
</evidence>
<dbReference type="NCBIfam" id="NF005395">
    <property type="entry name" value="PRK06940.1"/>
    <property type="match status" value="1"/>
</dbReference>
<organism evidence="3 4">
    <name type="scientific">Aspergillus pseudoustus</name>
    <dbReference type="NCBI Taxonomy" id="1810923"/>
    <lineage>
        <taxon>Eukaryota</taxon>
        <taxon>Fungi</taxon>
        <taxon>Dikarya</taxon>
        <taxon>Ascomycota</taxon>
        <taxon>Pezizomycotina</taxon>
        <taxon>Eurotiomycetes</taxon>
        <taxon>Eurotiomycetidae</taxon>
        <taxon>Eurotiales</taxon>
        <taxon>Aspergillaceae</taxon>
        <taxon>Aspergillus</taxon>
        <taxon>Aspergillus subgen. Nidulantes</taxon>
    </lineage>
</organism>
<dbReference type="InterPro" id="IPR002347">
    <property type="entry name" value="SDR_fam"/>
</dbReference>
<evidence type="ECO:0000256" key="2">
    <source>
        <dbReference type="ARBA" id="ARBA00023002"/>
    </source>
</evidence>
<dbReference type="InterPro" id="IPR036291">
    <property type="entry name" value="NAD(P)-bd_dom_sf"/>
</dbReference>
<comment type="similarity">
    <text evidence="1">Belongs to the short-chain dehydrogenases/reductases (SDR) family.</text>
</comment>
<name>A0ABR4JXQ8_9EURO</name>
<keyword evidence="2" id="KW-0560">Oxidoreductase</keyword>
<gene>
    <name evidence="3" type="ORF">BJY01DRAFT_263801</name>
</gene>
<dbReference type="PRINTS" id="PR00081">
    <property type="entry name" value="GDHRDH"/>
</dbReference>
<dbReference type="Pfam" id="PF13561">
    <property type="entry name" value="adh_short_C2"/>
    <property type="match status" value="1"/>
</dbReference>
<evidence type="ECO:0000313" key="4">
    <source>
        <dbReference type="Proteomes" id="UP001610446"/>
    </source>
</evidence>
<dbReference type="Pfam" id="PF00106">
    <property type="entry name" value="adh_short"/>
    <property type="match status" value="1"/>
</dbReference>
<dbReference type="SUPFAM" id="SSF51735">
    <property type="entry name" value="NAD(P)-binding Rossmann-fold domains"/>
    <property type="match status" value="1"/>
</dbReference>
<comment type="caution">
    <text evidence="3">The sequence shown here is derived from an EMBL/GenBank/DDBJ whole genome shotgun (WGS) entry which is preliminary data.</text>
</comment>
<sequence length="278" mass="28998">MSPRNVVVVIGTGGMGLAIARRLGSGSHLVLADFSLAQLDSATEALRHEGHSVHAIQTDVSSPDSVENLARQASQLGTIRAIAHTAGVSPAGAPPDRIYQIDLRGTAHVIDSFVSVASPDTSLVVIASLAGHNSPETLSPELEKHLATAPADRLLAHPGLSPPPNVQEDALGLRAYSISKRANIIRVQASAAAWGKRGARINSVSPGLILTAMGHREMQGPLKEQLRDLVDSSAVARAGTPSDVASVVAFLCSQEASFITGQDILMDGGWLSSKRWVG</sequence>
<accession>A0ABR4JXQ8</accession>
<dbReference type="Proteomes" id="UP001610446">
    <property type="component" value="Unassembled WGS sequence"/>
</dbReference>
<dbReference type="CDD" id="cd05233">
    <property type="entry name" value="SDR_c"/>
    <property type="match status" value="1"/>
</dbReference>
<protein>
    <recommendedName>
        <fullName evidence="5">NAD(P)-binding protein</fullName>
    </recommendedName>
</protein>